<evidence type="ECO:0000259" key="2">
    <source>
        <dbReference type="Pfam" id="PF13372"/>
    </source>
</evidence>
<organism evidence="3 4">
    <name type="scientific">Marinicella litoralis</name>
    <dbReference type="NCBI Taxonomy" id="644220"/>
    <lineage>
        <taxon>Bacteria</taxon>
        <taxon>Pseudomonadati</taxon>
        <taxon>Pseudomonadota</taxon>
        <taxon>Gammaproteobacteria</taxon>
        <taxon>Lysobacterales</taxon>
        <taxon>Marinicellaceae</taxon>
        <taxon>Marinicella</taxon>
    </lineage>
</organism>
<evidence type="ECO:0000313" key="4">
    <source>
        <dbReference type="Proteomes" id="UP000295724"/>
    </source>
</evidence>
<gene>
    <name evidence="3" type="ORF">C8D91_0251</name>
</gene>
<sequence length="404" mass="45213">MHKKNHHLTSAVAMILMSSPAWSIDSLGDAFREGDANLSFRYRFEWVDQDGFNRDANASTLRTRLNFQTAAYKGFRFFIEADNVMEVFGDNYNAGAGNTPNHGQYPVVADPTDTEINQAWFNYAFNDTSGIKLGRQRILLDNQRFVGGVGWRQNEQTYDAVSLDTQIAGSQLFLSYIENVNRIFGDDVAAGDHDNQTLLANWSNIWQNKHQLTLYYYNIDNQDAADFSTATLGASFKSHWPMGEHKMTFAAELAQQSDAHNNPVNYDASYMRLDLALAFKQVTYFVGYEVLEGSTKQSGAAFRTPLATLHAFNGWADQFLGTPDVGLADSFVGAKGAIAGFNWQIKYHQFDPESGPGDLGHEVDFSVAKKLNKNLSALVKAAHFEAEDIKSDTNKYWLMLSADF</sequence>
<dbReference type="OrthoDB" id="9767539at2"/>
<dbReference type="EMBL" id="SNZB01000001">
    <property type="protein sequence ID" value="TDR23390.1"/>
    <property type="molecule type" value="Genomic_DNA"/>
</dbReference>
<name>A0A4R6XY16_9GAMM</name>
<dbReference type="AlphaFoldDB" id="A0A4R6XY16"/>
<feature type="domain" description="Alginate export" evidence="2">
    <location>
        <begin position="38"/>
        <end position="272"/>
    </location>
</feature>
<dbReference type="Pfam" id="PF13372">
    <property type="entry name" value="Alginate_exp"/>
    <property type="match status" value="1"/>
</dbReference>
<proteinExistence type="predicted"/>
<keyword evidence="4" id="KW-1185">Reference proteome</keyword>
<dbReference type="InterPro" id="IPR025388">
    <property type="entry name" value="Alginate_export_dom"/>
</dbReference>
<protein>
    <submittedName>
        <fullName evidence="3">Alginate export protein</fullName>
    </submittedName>
</protein>
<evidence type="ECO:0000313" key="3">
    <source>
        <dbReference type="EMBL" id="TDR23390.1"/>
    </source>
</evidence>
<comment type="caution">
    <text evidence="3">The sequence shown here is derived from an EMBL/GenBank/DDBJ whole genome shotgun (WGS) entry which is preliminary data.</text>
</comment>
<dbReference type="Proteomes" id="UP000295724">
    <property type="component" value="Unassembled WGS sequence"/>
</dbReference>
<accession>A0A4R6XY16</accession>
<keyword evidence="1" id="KW-0732">Signal</keyword>
<feature type="chain" id="PRO_5020992554" evidence="1">
    <location>
        <begin position="24"/>
        <end position="404"/>
    </location>
</feature>
<evidence type="ECO:0000256" key="1">
    <source>
        <dbReference type="SAM" id="SignalP"/>
    </source>
</evidence>
<reference evidence="3 4" key="1">
    <citation type="submission" date="2019-03" db="EMBL/GenBank/DDBJ databases">
        <title>Genomic Encyclopedia of Type Strains, Phase IV (KMG-IV): sequencing the most valuable type-strain genomes for metagenomic binning, comparative biology and taxonomic classification.</title>
        <authorList>
            <person name="Goeker M."/>
        </authorList>
    </citation>
    <scope>NUCLEOTIDE SEQUENCE [LARGE SCALE GENOMIC DNA]</scope>
    <source>
        <strain evidence="3 4">DSM 25488</strain>
    </source>
</reference>
<feature type="signal peptide" evidence="1">
    <location>
        <begin position="1"/>
        <end position="23"/>
    </location>
</feature>
<dbReference type="RefSeq" id="WP_099017964.1">
    <property type="nucleotide sequence ID" value="NZ_NIHB01000001.1"/>
</dbReference>